<dbReference type="EMBL" id="JASBWS010000232">
    <property type="protein sequence ID" value="KAJ9090647.1"/>
    <property type="molecule type" value="Genomic_DNA"/>
</dbReference>
<reference evidence="1" key="1">
    <citation type="submission" date="2023-04" db="EMBL/GenBank/DDBJ databases">
        <title>Draft Genome sequencing of Naganishia species isolated from polar environments using Oxford Nanopore Technology.</title>
        <authorList>
            <person name="Leo P."/>
            <person name="Venkateswaran K."/>
        </authorList>
    </citation>
    <scope>NUCLEOTIDE SEQUENCE</scope>
    <source>
        <strain evidence="1">MNA-CCFEE 5262</strain>
    </source>
</reference>
<gene>
    <name evidence="1" type="ORF">QFC20_007868</name>
</gene>
<name>A0ACC2UWA1_9TREE</name>
<protein>
    <submittedName>
        <fullName evidence="1">Uncharacterized protein</fullName>
    </submittedName>
</protein>
<evidence type="ECO:0000313" key="2">
    <source>
        <dbReference type="Proteomes" id="UP001230649"/>
    </source>
</evidence>
<evidence type="ECO:0000313" key="1">
    <source>
        <dbReference type="EMBL" id="KAJ9090647.1"/>
    </source>
</evidence>
<proteinExistence type="predicted"/>
<sequence length="378" mass="43497">MASKNVKTWLRYTFCTTSVHLMNDESYDWLMGATHYMWLGNTLMKFERAKNRASGGSYDKEMIEVTMFTRSRSRFQELLKLAKEAYMMEEKEKIVIKMVDESRDSGDWRQVALKNRRSLSSVITEGSLKEMLERDINQFCKAERCNNKEKLDPALIRPGRADIVVEFKNASHAVYRDLFKVFYPVVGEYPVTCARASDEPALHSGNDEKAKRALTEEDIQELANDFASALPEGDFSTAQVQGDFCFRSLGQTPAEKCNTYLGMLMGHRDYPGEAVDAVAEWVAEKRKEKEEDERKQRDAEDAKAKAKEEAEERRQRRQEEREEKKRVEREKQELRKQANDSVRQASPVKRECTSSARPRLSARMVPKGGFVPGSRGIV</sequence>
<comment type="caution">
    <text evidence="1">The sequence shown here is derived from an EMBL/GenBank/DDBJ whole genome shotgun (WGS) entry which is preliminary data.</text>
</comment>
<organism evidence="1 2">
    <name type="scientific">Naganishia adeliensis</name>
    <dbReference type="NCBI Taxonomy" id="92952"/>
    <lineage>
        <taxon>Eukaryota</taxon>
        <taxon>Fungi</taxon>
        <taxon>Dikarya</taxon>
        <taxon>Basidiomycota</taxon>
        <taxon>Agaricomycotina</taxon>
        <taxon>Tremellomycetes</taxon>
        <taxon>Filobasidiales</taxon>
        <taxon>Filobasidiaceae</taxon>
        <taxon>Naganishia</taxon>
    </lineage>
</organism>
<keyword evidence="2" id="KW-1185">Reference proteome</keyword>
<dbReference type="Proteomes" id="UP001230649">
    <property type="component" value="Unassembled WGS sequence"/>
</dbReference>
<accession>A0ACC2UWA1</accession>